<evidence type="ECO:0000313" key="8">
    <source>
        <dbReference type="EMBL" id="RCL73499.1"/>
    </source>
</evidence>
<feature type="binding site" evidence="5">
    <location>
        <position position="174"/>
    </location>
    <ligand>
        <name>ATP</name>
        <dbReference type="ChEBI" id="CHEBI:30616"/>
    </ligand>
</feature>
<dbReference type="GO" id="GO:0005524">
    <property type="term" value="F:ATP binding"/>
    <property type="evidence" value="ECO:0007669"/>
    <property type="project" value="UniProtKB-UniRule"/>
</dbReference>
<gene>
    <name evidence="5" type="primary">adk</name>
    <name evidence="8" type="ORF">DBW71_03200</name>
</gene>
<feature type="binding site" evidence="5">
    <location>
        <begin position="10"/>
        <end position="15"/>
    </location>
    <ligand>
        <name>ATP</name>
        <dbReference type="ChEBI" id="CHEBI:30616"/>
    </ligand>
</feature>
<comment type="subunit">
    <text evidence="5 7">Monomer.</text>
</comment>
<comment type="pathway">
    <text evidence="5">Purine metabolism; AMP biosynthesis via salvage pathway; AMP from ADP: step 1/1.</text>
</comment>
<keyword evidence="3 5" id="KW-0547">Nucleotide-binding</keyword>
<dbReference type="Pfam" id="PF00406">
    <property type="entry name" value="ADK"/>
    <property type="match status" value="1"/>
</dbReference>
<evidence type="ECO:0000256" key="1">
    <source>
        <dbReference type="ARBA" id="ARBA00022679"/>
    </source>
</evidence>
<comment type="caution">
    <text evidence="5">Lacks conserved residue(s) required for the propagation of feature annotation.</text>
</comment>
<dbReference type="PANTHER" id="PTHR23359">
    <property type="entry name" value="NUCLEOTIDE KINASE"/>
    <property type="match status" value="1"/>
</dbReference>
<dbReference type="Gene3D" id="3.40.50.300">
    <property type="entry name" value="P-loop containing nucleotide triphosphate hydrolases"/>
    <property type="match status" value="1"/>
</dbReference>
<feature type="binding site" evidence="5">
    <location>
        <position position="36"/>
    </location>
    <ligand>
        <name>AMP</name>
        <dbReference type="ChEBI" id="CHEBI:456215"/>
    </ligand>
</feature>
<keyword evidence="5 7" id="KW-0067">ATP-binding</keyword>
<comment type="catalytic activity">
    <reaction evidence="5 7">
        <text>AMP + ATP = 2 ADP</text>
        <dbReference type="Rhea" id="RHEA:12973"/>
        <dbReference type="ChEBI" id="CHEBI:30616"/>
        <dbReference type="ChEBI" id="CHEBI:456215"/>
        <dbReference type="ChEBI" id="CHEBI:456216"/>
        <dbReference type="EC" id="2.7.4.3"/>
    </reaction>
</comment>
<dbReference type="SUPFAM" id="SSF52540">
    <property type="entry name" value="P-loop containing nucleoside triphosphate hydrolases"/>
    <property type="match status" value="1"/>
</dbReference>
<evidence type="ECO:0000256" key="5">
    <source>
        <dbReference type="HAMAP-Rule" id="MF_00235"/>
    </source>
</evidence>
<evidence type="ECO:0000256" key="7">
    <source>
        <dbReference type="RuleBase" id="RU003331"/>
    </source>
</evidence>
<comment type="function">
    <text evidence="5">Catalyzes the reversible transfer of the terminal phosphate group between ATP and AMP. Plays an important role in cellular energy homeostasis and in adenine nucleotide metabolism.</text>
</comment>
<feature type="binding site" evidence="5">
    <location>
        <position position="135"/>
    </location>
    <ligand>
        <name>AMP</name>
        <dbReference type="ChEBI" id="CHEBI:456215"/>
    </ligand>
</feature>
<dbReference type="InterPro" id="IPR000850">
    <property type="entry name" value="Adenylat/UMP-CMP_kin"/>
</dbReference>
<feature type="binding site" evidence="5">
    <location>
        <position position="92"/>
    </location>
    <ligand>
        <name>AMP</name>
        <dbReference type="ChEBI" id="CHEBI:456215"/>
    </ligand>
</feature>
<proteinExistence type="inferred from homology"/>
<keyword evidence="5" id="KW-0963">Cytoplasm</keyword>
<dbReference type="EMBL" id="QOQD01000006">
    <property type="protein sequence ID" value="RCL73499.1"/>
    <property type="molecule type" value="Genomic_DNA"/>
</dbReference>
<dbReference type="InterPro" id="IPR027417">
    <property type="entry name" value="P-loop_NTPase"/>
</dbReference>
<evidence type="ECO:0000256" key="4">
    <source>
        <dbReference type="ARBA" id="ARBA00022777"/>
    </source>
</evidence>
<reference evidence="8 9" key="1">
    <citation type="journal article" date="2018" name="Microbiome">
        <title>Fine metagenomic profile of the Mediterranean stratified and mixed water columns revealed by assembly and recruitment.</title>
        <authorList>
            <person name="Haro-Moreno J.M."/>
            <person name="Lopez-Perez M."/>
            <person name="De La Torre J.R."/>
            <person name="Picazo A."/>
            <person name="Camacho A."/>
            <person name="Rodriguez-Valera F."/>
        </authorList>
    </citation>
    <scope>NUCLEOTIDE SEQUENCE [LARGE SCALE GENOMIC DNA]</scope>
    <source>
        <strain evidence="8">MED-G57</strain>
    </source>
</reference>
<dbReference type="NCBIfam" id="NF011100">
    <property type="entry name" value="PRK14527.1"/>
    <property type="match status" value="1"/>
</dbReference>
<feature type="binding site" evidence="5">
    <location>
        <begin position="57"/>
        <end position="59"/>
    </location>
    <ligand>
        <name>AMP</name>
        <dbReference type="ChEBI" id="CHEBI:456215"/>
    </ligand>
</feature>
<feature type="binding site" evidence="5">
    <location>
        <position position="31"/>
    </location>
    <ligand>
        <name>AMP</name>
        <dbReference type="ChEBI" id="CHEBI:456215"/>
    </ligand>
</feature>
<comment type="caution">
    <text evidence="8">The sequence shown here is derived from an EMBL/GenBank/DDBJ whole genome shotgun (WGS) entry which is preliminary data.</text>
</comment>
<dbReference type="NCBIfam" id="NF011105">
    <property type="entry name" value="PRK14532.1"/>
    <property type="match status" value="1"/>
</dbReference>
<organism evidence="8 9">
    <name type="scientific">PS1 clade bacterium</name>
    <dbReference type="NCBI Taxonomy" id="2175152"/>
    <lineage>
        <taxon>Bacteria</taxon>
        <taxon>Pseudomonadati</taxon>
        <taxon>Pseudomonadota</taxon>
        <taxon>Alphaproteobacteria</taxon>
        <taxon>PS1 clade</taxon>
    </lineage>
</organism>
<evidence type="ECO:0000313" key="9">
    <source>
        <dbReference type="Proteomes" id="UP000253570"/>
    </source>
</evidence>
<name>A0A368DNT4_9PROT</name>
<dbReference type="GO" id="GO:0004017">
    <property type="term" value="F:AMP kinase activity"/>
    <property type="evidence" value="ECO:0007669"/>
    <property type="project" value="UniProtKB-UniRule"/>
</dbReference>
<feature type="binding site" evidence="5">
    <location>
        <begin position="85"/>
        <end position="88"/>
    </location>
    <ligand>
        <name>AMP</name>
        <dbReference type="ChEBI" id="CHEBI:456215"/>
    </ligand>
</feature>
<feature type="binding site" evidence="5">
    <location>
        <position position="127"/>
    </location>
    <ligand>
        <name>ATP</name>
        <dbReference type="ChEBI" id="CHEBI:30616"/>
    </ligand>
</feature>
<dbReference type="Proteomes" id="UP000253570">
    <property type="component" value="Unassembled WGS sequence"/>
</dbReference>
<comment type="subcellular location">
    <subcellularLocation>
        <location evidence="5 7">Cytoplasm</location>
    </subcellularLocation>
</comment>
<protein>
    <recommendedName>
        <fullName evidence="5 7">Adenylate kinase</fullName>
        <shortName evidence="5">AK</shortName>
        <ecNumber evidence="5 7">2.7.4.3</ecNumber>
    </recommendedName>
    <alternativeName>
        <fullName evidence="5">ATP-AMP transphosphorylase</fullName>
    </alternativeName>
    <alternativeName>
        <fullName evidence="5">ATP:AMP phosphotransferase</fullName>
    </alternativeName>
    <alternativeName>
        <fullName evidence="5">Adenylate monophosphate kinase</fullName>
    </alternativeName>
</protein>
<dbReference type="GO" id="GO:0005737">
    <property type="term" value="C:cytoplasm"/>
    <property type="evidence" value="ECO:0007669"/>
    <property type="project" value="UniProtKB-SubCell"/>
</dbReference>
<keyword evidence="2 5" id="KW-0545">Nucleotide biosynthesis</keyword>
<comment type="domain">
    <text evidence="5">Consists of three domains, a large central CORE domain and two small peripheral domains, NMPbind and LID, which undergo movements during catalysis. The LID domain closes over the site of phosphoryl transfer upon ATP binding. Assembling and dissambling the active center during each catalytic cycle provides an effective means to prevent ATP hydrolysis.</text>
</comment>
<dbReference type="GO" id="GO:0044209">
    <property type="term" value="P:AMP salvage"/>
    <property type="evidence" value="ECO:0007669"/>
    <property type="project" value="UniProtKB-UniRule"/>
</dbReference>
<evidence type="ECO:0000256" key="3">
    <source>
        <dbReference type="ARBA" id="ARBA00022741"/>
    </source>
</evidence>
<dbReference type="EC" id="2.7.4.3" evidence="5 7"/>
<keyword evidence="1 5" id="KW-0808">Transferase</keyword>
<accession>A0A368DNT4</accession>
<dbReference type="CDD" id="cd01428">
    <property type="entry name" value="ADK"/>
    <property type="match status" value="1"/>
</dbReference>
<comment type="similarity">
    <text evidence="5 6">Belongs to the adenylate kinase family.</text>
</comment>
<sequence>MNLILLGPPGSGKGTQSEFIVKKYGYCQLSTGDILRQAVANNTSTGIIVKDILAIGKLVGDELIIKIMEEKLSETQSMPGRIFDGFPRTILQAKSLEDLLHRNQMKLDLIIELSVDENILIDRITKRASESSVIREDDSIQVLKKRLDIYNVETKPIIDYYSSHYQLHKIDGMMTVDAVSKKIEVLIDSN</sequence>
<evidence type="ECO:0000256" key="6">
    <source>
        <dbReference type="RuleBase" id="RU003330"/>
    </source>
</evidence>
<dbReference type="NCBIfam" id="NF001381">
    <property type="entry name" value="PRK00279.1-3"/>
    <property type="match status" value="1"/>
</dbReference>
<dbReference type="PRINTS" id="PR00094">
    <property type="entry name" value="ADENYLTKNASE"/>
</dbReference>
<dbReference type="AlphaFoldDB" id="A0A368DNT4"/>
<dbReference type="HAMAP" id="MF_00235">
    <property type="entry name" value="Adenylate_kinase_Adk"/>
    <property type="match status" value="1"/>
</dbReference>
<feature type="region of interest" description="NMP" evidence="5">
    <location>
        <begin position="30"/>
        <end position="59"/>
    </location>
</feature>
<keyword evidence="4 5" id="KW-0418">Kinase</keyword>
<evidence type="ECO:0000256" key="2">
    <source>
        <dbReference type="ARBA" id="ARBA00022727"/>
    </source>
</evidence>
<feature type="binding site" evidence="5">
    <location>
        <position position="146"/>
    </location>
    <ligand>
        <name>AMP</name>
        <dbReference type="ChEBI" id="CHEBI:456215"/>
    </ligand>
</feature>
<dbReference type="UniPathway" id="UPA00588">
    <property type="reaction ID" value="UER00649"/>
</dbReference>